<keyword evidence="2" id="KW-1185">Reference proteome</keyword>
<dbReference type="AlphaFoldDB" id="A0A183V8F4"/>
<reference evidence="3" key="1">
    <citation type="submission" date="2016-06" db="UniProtKB">
        <authorList>
            <consortium name="WormBaseParasite"/>
        </authorList>
    </citation>
    <scope>IDENTIFICATION</scope>
</reference>
<reference evidence="1 2" key="2">
    <citation type="submission" date="2018-11" db="EMBL/GenBank/DDBJ databases">
        <authorList>
            <consortium name="Pathogen Informatics"/>
        </authorList>
    </citation>
    <scope>NUCLEOTIDE SEQUENCE [LARGE SCALE GENOMIC DNA]</scope>
</reference>
<accession>A0A183V8F4</accession>
<proteinExistence type="predicted"/>
<organism evidence="2 3">
    <name type="scientific">Toxocara canis</name>
    <name type="common">Canine roundworm</name>
    <dbReference type="NCBI Taxonomy" id="6265"/>
    <lineage>
        <taxon>Eukaryota</taxon>
        <taxon>Metazoa</taxon>
        <taxon>Ecdysozoa</taxon>
        <taxon>Nematoda</taxon>
        <taxon>Chromadorea</taxon>
        <taxon>Rhabditida</taxon>
        <taxon>Spirurina</taxon>
        <taxon>Ascaridomorpha</taxon>
        <taxon>Ascaridoidea</taxon>
        <taxon>Toxocaridae</taxon>
        <taxon>Toxocara</taxon>
    </lineage>
</organism>
<gene>
    <name evidence="1" type="ORF">TCNE_LOCUS17024</name>
</gene>
<name>A0A183V8F4_TOXCA</name>
<evidence type="ECO:0000313" key="3">
    <source>
        <dbReference type="WBParaSite" id="TCNE_0001702501-mRNA-1"/>
    </source>
</evidence>
<sequence length="146" mass="16871">MRRKYSKIEWQSREPISECNSHIIFHARTTAANLKAVLEAALSSSSRYWSERSGSAVLEAHEGPQQRTSRLCWRRHSAAAVATGARGADLYLYRAHCFLCMGCCIHRKLATDETTGIQVQSRQQLHVRPMVQPVRRRRRRQRRLNV</sequence>
<dbReference type="WBParaSite" id="TCNE_0001702501-mRNA-1">
    <property type="protein sequence ID" value="TCNE_0001702501-mRNA-1"/>
    <property type="gene ID" value="TCNE_0001702501"/>
</dbReference>
<evidence type="ECO:0000313" key="2">
    <source>
        <dbReference type="Proteomes" id="UP000050794"/>
    </source>
</evidence>
<evidence type="ECO:0000313" key="1">
    <source>
        <dbReference type="EMBL" id="VDM48345.1"/>
    </source>
</evidence>
<dbReference type="EMBL" id="UYWY01024086">
    <property type="protein sequence ID" value="VDM48345.1"/>
    <property type="molecule type" value="Genomic_DNA"/>
</dbReference>
<dbReference type="Proteomes" id="UP000050794">
    <property type="component" value="Unassembled WGS sequence"/>
</dbReference>
<protein>
    <submittedName>
        <fullName evidence="1 3">Uncharacterized protein</fullName>
    </submittedName>
</protein>